<gene>
    <name evidence="4" type="ORF">TrVE_jg5259</name>
</gene>
<evidence type="ECO:0000259" key="3">
    <source>
        <dbReference type="Pfam" id="PF01370"/>
    </source>
</evidence>
<feature type="domain" description="NAD-dependent epimerase/dehydratase" evidence="3">
    <location>
        <begin position="8"/>
        <end position="253"/>
    </location>
</feature>
<evidence type="ECO:0000313" key="5">
    <source>
        <dbReference type="Proteomes" id="UP001165160"/>
    </source>
</evidence>
<dbReference type="Gene3D" id="3.40.50.720">
    <property type="entry name" value="NAD(P)-binding Rossmann-like Domain"/>
    <property type="match status" value="1"/>
</dbReference>
<dbReference type="InterPro" id="IPR036291">
    <property type="entry name" value="NAD(P)-bd_dom_sf"/>
</dbReference>
<dbReference type="InterPro" id="IPR001509">
    <property type="entry name" value="Epimerase_deHydtase"/>
</dbReference>
<sequence length="352" mass="38346">MPKAKPIVLVTGASGYVGLAVVKAFLDSNNYAVCGTVRDPTNEAKVAPLKALPNQASLTLFKADLLDSAETWDAAVSDCAYVVHTASPFVLSPKDVQRDLLDPAIKGTEAVLSAIARNGKVEKTVVTSSIGAIMCDKWDVPEHGYVYSEKDWNTAASAMYNPYIYSKVMAERRAWEIAKEANFDLCCVNPGFVMGPPLSKTSSTSLTFMADLIQGKFSSGAVDDRQCVVDVRDVAKAHVLAIEKGVPGKRYLCAHGSRVGINYVQMGAHVEKAYPSLAKKLPHRNFGKPIMYLVGKLAAGISPYKIYMNFGLDFNYDVSLIEQDLGMEWTSLDDTFGEMAKKMEELGMCKLE</sequence>
<dbReference type="FunFam" id="3.40.50.720:FF:000085">
    <property type="entry name" value="Dihydroflavonol reductase"/>
    <property type="match status" value="1"/>
</dbReference>
<dbReference type="GO" id="GO:0016616">
    <property type="term" value="F:oxidoreductase activity, acting on the CH-OH group of donors, NAD or NADP as acceptor"/>
    <property type="evidence" value="ECO:0007669"/>
    <property type="project" value="TreeGrafter"/>
</dbReference>
<accession>A0A9W7EP08</accession>
<dbReference type="InterPro" id="IPR050425">
    <property type="entry name" value="NAD(P)_dehydrat-like"/>
</dbReference>
<reference evidence="5" key="1">
    <citation type="journal article" date="2023" name="Commun. Biol.">
        <title>Genome analysis of Parmales, the sister group of diatoms, reveals the evolutionary specialization of diatoms from phago-mixotrophs to photoautotrophs.</title>
        <authorList>
            <person name="Ban H."/>
            <person name="Sato S."/>
            <person name="Yoshikawa S."/>
            <person name="Yamada K."/>
            <person name="Nakamura Y."/>
            <person name="Ichinomiya M."/>
            <person name="Sato N."/>
            <person name="Blanc-Mathieu R."/>
            <person name="Endo H."/>
            <person name="Kuwata A."/>
            <person name="Ogata H."/>
        </authorList>
    </citation>
    <scope>NUCLEOTIDE SEQUENCE [LARGE SCALE GENOMIC DNA]</scope>
    <source>
        <strain evidence="5">NIES 3699</strain>
    </source>
</reference>
<keyword evidence="1" id="KW-0560">Oxidoreductase</keyword>
<dbReference type="SUPFAM" id="SSF51735">
    <property type="entry name" value="NAD(P)-binding Rossmann-fold domains"/>
    <property type="match status" value="1"/>
</dbReference>
<dbReference type="AlphaFoldDB" id="A0A9W7EP08"/>
<dbReference type="Pfam" id="PF01370">
    <property type="entry name" value="Epimerase"/>
    <property type="match status" value="1"/>
</dbReference>
<dbReference type="EMBL" id="BRXX01000041">
    <property type="protein sequence ID" value="GMH84755.1"/>
    <property type="molecule type" value="Genomic_DNA"/>
</dbReference>
<keyword evidence="5" id="KW-1185">Reference proteome</keyword>
<name>A0A9W7EP08_9STRA</name>
<dbReference type="Proteomes" id="UP001165160">
    <property type="component" value="Unassembled WGS sequence"/>
</dbReference>
<comment type="caution">
    <text evidence="4">The sequence shown here is derived from an EMBL/GenBank/DDBJ whole genome shotgun (WGS) entry which is preliminary data.</text>
</comment>
<protein>
    <recommendedName>
        <fullName evidence="3">NAD-dependent epimerase/dehydratase domain-containing protein</fullName>
    </recommendedName>
</protein>
<dbReference type="PANTHER" id="PTHR10366:SF564">
    <property type="entry name" value="STEROL-4-ALPHA-CARBOXYLATE 3-DEHYDROGENASE, DECARBOXYLATING"/>
    <property type="match status" value="1"/>
</dbReference>
<comment type="similarity">
    <text evidence="2">Belongs to the NAD(P)-dependent epimerase/dehydratase family. Dihydroflavonol-4-reductase subfamily.</text>
</comment>
<evidence type="ECO:0000256" key="1">
    <source>
        <dbReference type="ARBA" id="ARBA00023002"/>
    </source>
</evidence>
<evidence type="ECO:0000313" key="4">
    <source>
        <dbReference type="EMBL" id="GMH84755.1"/>
    </source>
</evidence>
<evidence type="ECO:0000256" key="2">
    <source>
        <dbReference type="ARBA" id="ARBA00023445"/>
    </source>
</evidence>
<dbReference type="PANTHER" id="PTHR10366">
    <property type="entry name" value="NAD DEPENDENT EPIMERASE/DEHYDRATASE"/>
    <property type="match status" value="1"/>
</dbReference>
<organism evidence="4 5">
    <name type="scientific">Triparma verrucosa</name>
    <dbReference type="NCBI Taxonomy" id="1606542"/>
    <lineage>
        <taxon>Eukaryota</taxon>
        <taxon>Sar</taxon>
        <taxon>Stramenopiles</taxon>
        <taxon>Ochrophyta</taxon>
        <taxon>Bolidophyceae</taxon>
        <taxon>Parmales</taxon>
        <taxon>Triparmaceae</taxon>
        <taxon>Triparma</taxon>
    </lineage>
</organism>
<proteinExistence type="inferred from homology"/>